<sequence length="86" mass="10127">MLTCRLSVICFRCKIFGFFARIFVNRHLAIWILLFNSVFHLFQHRYPSKKILQIYTLFTIVDDTLAECPSCCQVCYIIADVGQFII</sequence>
<reference evidence="2 3" key="1">
    <citation type="submission" date="2018-07" db="EMBL/GenBank/DDBJ databases">
        <title>The genomes of Aspergillus section Nigri reveals drivers in fungal speciation.</title>
        <authorList>
            <consortium name="DOE Joint Genome Institute"/>
            <person name="Vesth T.C."/>
            <person name="Nybo J."/>
            <person name="Theobald S."/>
            <person name="Brandl J."/>
            <person name="Frisvad J.C."/>
            <person name="Nielsen K.F."/>
            <person name="Lyhne E.K."/>
            <person name="Kogle M.E."/>
            <person name="Kuo A."/>
            <person name="Riley R."/>
            <person name="Clum A."/>
            <person name="Nolan M."/>
            <person name="Lipzen A."/>
            <person name="Salamov A."/>
            <person name="Henrissat B."/>
            <person name="Wiebenga A."/>
            <person name="De vries R.P."/>
            <person name="Grigoriev I.V."/>
            <person name="Mortensen U.H."/>
            <person name="Andersen M.R."/>
            <person name="Baker S.E."/>
        </authorList>
    </citation>
    <scope>NUCLEOTIDE SEQUENCE [LARGE SCALE GENOMIC DNA]</scope>
    <source>
        <strain evidence="2 3">CBS 139.54b</strain>
    </source>
</reference>
<protein>
    <submittedName>
        <fullName evidence="2">Uncharacterized protein</fullName>
    </submittedName>
</protein>
<evidence type="ECO:0000256" key="1">
    <source>
        <dbReference type="SAM" id="Phobius"/>
    </source>
</evidence>
<dbReference type="AlphaFoldDB" id="A0A3F3QJ16"/>
<dbReference type="Proteomes" id="UP000253729">
    <property type="component" value="Unassembled WGS sequence"/>
</dbReference>
<evidence type="ECO:0000313" key="3">
    <source>
        <dbReference type="Proteomes" id="UP000253729"/>
    </source>
</evidence>
<feature type="transmembrane region" description="Helical" evidence="1">
    <location>
        <begin position="24"/>
        <end position="42"/>
    </location>
</feature>
<evidence type="ECO:0000313" key="2">
    <source>
        <dbReference type="EMBL" id="RDH39334.1"/>
    </source>
</evidence>
<dbReference type="EMBL" id="KZ852032">
    <property type="protein sequence ID" value="RDH39334.1"/>
    <property type="molecule type" value="Genomic_DNA"/>
</dbReference>
<accession>A0A3F3QJ16</accession>
<name>A0A3F3QJ16_9EURO</name>
<dbReference type="RefSeq" id="XP_026632356.1">
    <property type="nucleotide sequence ID" value="XM_026764157.1"/>
</dbReference>
<organism evidence="2 3">
    <name type="scientific">Aspergillus welwitschiae</name>
    <dbReference type="NCBI Taxonomy" id="1341132"/>
    <lineage>
        <taxon>Eukaryota</taxon>
        <taxon>Fungi</taxon>
        <taxon>Dikarya</taxon>
        <taxon>Ascomycota</taxon>
        <taxon>Pezizomycotina</taxon>
        <taxon>Eurotiomycetes</taxon>
        <taxon>Eurotiomycetidae</taxon>
        <taxon>Eurotiales</taxon>
        <taxon>Aspergillaceae</taxon>
        <taxon>Aspergillus</taxon>
        <taxon>Aspergillus subgen. Circumdati</taxon>
    </lineage>
</organism>
<proteinExistence type="predicted"/>
<dbReference type="GeneID" id="38132513"/>
<keyword evidence="3" id="KW-1185">Reference proteome</keyword>
<keyword evidence="1" id="KW-0812">Transmembrane</keyword>
<gene>
    <name evidence="2" type="ORF">BDQ94DRAFT_132897</name>
</gene>
<keyword evidence="1" id="KW-1133">Transmembrane helix</keyword>
<keyword evidence="1" id="KW-0472">Membrane</keyword>